<reference evidence="2" key="1">
    <citation type="submission" date="2022-10" db="EMBL/GenBank/DDBJ databases">
        <title>Puccinia triticina Genome sequencing and assembly.</title>
        <authorList>
            <person name="Li C."/>
        </authorList>
    </citation>
    <scope>NUCLEOTIDE SEQUENCE</scope>
    <source>
        <strain evidence="2">Pt15</strain>
    </source>
</reference>
<evidence type="ECO:0000313" key="2">
    <source>
        <dbReference type="EMBL" id="WAQ90206.1"/>
    </source>
</evidence>
<dbReference type="EMBL" id="CP110432">
    <property type="protein sequence ID" value="WAQ90206.1"/>
    <property type="molecule type" value="Genomic_DNA"/>
</dbReference>
<proteinExistence type="predicted"/>
<keyword evidence="3" id="KW-1185">Reference proteome</keyword>
<organism evidence="2 3">
    <name type="scientific">Puccinia triticina</name>
    <dbReference type="NCBI Taxonomy" id="208348"/>
    <lineage>
        <taxon>Eukaryota</taxon>
        <taxon>Fungi</taxon>
        <taxon>Dikarya</taxon>
        <taxon>Basidiomycota</taxon>
        <taxon>Pucciniomycotina</taxon>
        <taxon>Pucciniomycetes</taxon>
        <taxon>Pucciniales</taxon>
        <taxon>Pucciniaceae</taxon>
        <taxon>Puccinia</taxon>
    </lineage>
</organism>
<sequence>MTDADNIETHPPADEALTLIQDATHPPELRPPSPTPSNSGPPAASVDPPIFSLNISLQSTEPDDSSFQPPDEPEYDAPITGAIFDPDMSL</sequence>
<name>A0ABY7D1H3_9BASI</name>
<dbReference type="GeneID" id="77802672"/>
<dbReference type="RefSeq" id="XP_053025761.1">
    <property type="nucleotide sequence ID" value="XM_053161777.1"/>
</dbReference>
<feature type="region of interest" description="Disordered" evidence="1">
    <location>
        <begin position="1"/>
        <end position="90"/>
    </location>
</feature>
<accession>A0ABY7D1H3</accession>
<protein>
    <submittedName>
        <fullName evidence="2">Uncharacterized protein</fullName>
    </submittedName>
</protein>
<feature type="compositionally biased region" description="Low complexity" evidence="1">
    <location>
        <begin position="36"/>
        <end position="45"/>
    </location>
</feature>
<gene>
    <name evidence="2" type="ORF">PtA15_12A192</name>
</gene>
<dbReference type="Proteomes" id="UP001164743">
    <property type="component" value="Chromosome 12A"/>
</dbReference>
<evidence type="ECO:0000256" key="1">
    <source>
        <dbReference type="SAM" id="MobiDB-lite"/>
    </source>
</evidence>
<feature type="compositionally biased region" description="Polar residues" evidence="1">
    <location>
        <begin position="53"/>
        <end position="68"/>
    </location>
</feature>
<evidence type="ECO:0000313" key="3">
    <source>
        <dbReference type="Proteomes" id="UP001164743"/>
    </source>
</evidence>